<dbReference type="PANTHER" id="PTHR43595:SF2">
    <property type="entry name" value="SMALL RIBOSOMAL SUBUNIT PROTEIN MS42"/>
    <property type="match status" value="1"/>
</dbReference>
<protein>
    <recommendedName>
        <fullName evidence="2">Manganese/iron superoxide dismutase C-terminal domain-containing protein</fullName>
    </recommendedName>
</protein>
<dbReference type="SUPFAM" id="SSF54719">
    <property type="entry name" value="Fe,Mn superoxide dismutase (SOD), C-terminal domain"/>
    <property type="match status" value="1"/>
</dbReference>
<reference evidence="3" key="1">
    <citation type="submission" date="2021-02" db="EMBL/GenBank/DDBJ databases">
        <title>Genome sequence Cadophora malorum strain M34.</title>
        <authorList>
            <person name="Stefanovic E."/>
            <person name="Vu D."/>
            <person name="Scully C."/>
            <person name="Dijksterhuis J."/>
            <person name="Roader J."/>
            <person name="Houbraken J."/>
        </authorList>
    </citation>
    <scope>NUCLEOTIDE SEQUENCE</scope>
    <source>
        <strain evidence="3">M34</strain>
    </source>
</reference>
<comment type="function">
    <text evidence="1">Component of the mitochondrial ribosome (mitoribosome), a dedicated translation machinery responsible for the synthesis of mitochondrial genome-encoded proteins, including at least some of the essential transmembrane subunits of the mitochondrial respiratory chain. The mitoribosomes are attached to the mitochondrial inner membrane and translation products are cotranslationally integrated into the membrane.</text>
</comment>
<accession>A0A8H8BVZ9</accession>
<evidence type="ECO:0000313" key="4">
    <source>
        <dbReference type="Proteomes" id="UP000664132"/>
    </source>
</evidence>
<name>A0A8H8BVZ9_9HELO</name>
<dbReference type="InterPro" id="IPR019832">
    <property type="entry name" value="Mn/Fe_SOD_C"/>
</dbReference>
<organism evidence="3 4">
    <name type="scientific">Cadophora malorum</name>
    <dbReference type="NCBI Taxonomy" id="108018"/>
    <lineage>
        <taxon>Eukaryota</taxon>
        <taxon>Fungi</taxon>
        <taxon>Dikarya</taxon>
        <taxon>Ascomycota</taxon>
        <taxon>Pezizomycotina</taxon>
        <taxon>Leotiomycetes</taxon>
        <taxon>Helotiales</taxon>
        <taxon>Ploettnerulaceae</taxon>
        <taxon>Cadophora</taxon>
    </lineage>
</organism>
<dbReference type="GO" id="GO:0046872">
    <property type="term" value="F:metal ion binding"/>
    <property type="evidence" value="ECO:0007669"/>
    <property type="project" value="InterPro"/>
</dbReference>
<proteinExistence type="predicted"/>
<dbReference type="OrthoDB" id="275227at2759"/>
<gene>
    <name evidence="3" type="ORF">IFR04_000976</name>
</gene>
<dbReference type="GO" id="GO:0005737">
    <property type="term" value="C:cytoplasm"/>
    <property type="evidence" value="ECO:0007669"/>
    <property type="project" value="TreeGrafter"/>
</dbReference>
<dbReference type="SUPFAM" id="SSF46609">
    <property type="entry name" value="Fe,Mn superoxide dismutase (SOD), N-terminal domain"/>
    <property type="match status" value="1"/>
</dbReference>
<evidence type="ECO:0000259" key="2">
    <source>
        <dbReference type="Pfam" id="PF02777"/>
    </source>
</evidence>
<dbReference type="Pfam" id="PF02777">
    <property type="entry name" value="Sod_Fe_C"/>
    <property type="match status" value="2"/>
</dbReference>
<dbReference type="InterPro" id="IPR036324">
    <property type="entry name" value="Mn/Fe_SOD_N_sf"/>
</dbReference>
<comment type="caution">
    <text evidence="3">The sequence shown here is derived from an EMBL/GenBank/DDBJ whole genome shotgun (WGS) entry which is preliminary data.</text>
</comment>
<dbReference type="Gene3D" id="3.55.40.20">
    <property type="entry name" value="Iron/manganese superoxide dismutase, C-terminal domain"/>
    <property type="match status" value="1"/>
</dbReference>
<evidence type="ECO:0000313" key="3">
    <source>
        <dbReference type="EMBL" id="KAG4425769.1"/>
    </source>
</evidence>
<feature type="domain" description="Manganese/iron superoxide dismutase C-terminal" evidence="2">
    <location>
        <begin position="115"/>
        <end position="169"/>
    </location>
</feature>
<dbReference type="InterPro" id="IPR036314">
    <property type="entry name" value="SOD_C_sf"/>
</dbReference>
<dbReference type="GO" id="GO:0004784">
    <property type="term" value="F:superoxide dismutase activity"/>
    <property type="evidence" value="ECO:0007669"/>
    <property type="project" value="InterPro"/>
</dbReference>
<feature type="domain" description="Manganese/iron superoxide dismutase C-terminal" evidence="2">
    <location>
        <begin position="219"/>
        <end position="268"/>
    </location>
</feature>
<evidence type="ECO:0000256" key="1">
    <source>
        <dbReference type="ARBA" id="ARBA00037226"/>
    </source>
</evidence>
<keyword evidence="4" id="KW-1185">Reference proteome</keyword>
<dbReference type="Proteomes" id="UP000664132">
    <property type="component" value="Unassembled WGS sequence"/>
</dbReference>
<sequence>MLRPILPRARFCLNSFRRSLVTVPEINPNFNNGVPGLLSPAGFDIAWTQYQGLMVEKLNNLIAGGDYESKPPKDILIKYARDPNSAPIFNYASMAFNNHFFFEALSPEPTAMPEALQADLEQSFGSIETLRREFVVTASSMFGPGFVWLMKNRAGKYTILCTYLAGSPFPGAHYRKQTVDMNTEDKSVSEAIRRLQREDPVNTVGAHGQHSQKKLAPGGIDITPVLCINMWEHVYVADYGVGAGGVGGKKAFAESWWHSIDWSKVEERAKPAQGRKPSLLI</sequence>
<dbReference type="AlphaFoldDB" id="A0A8H8BVZ9"/>
<dbReference type="EMBL" id="JAFJYH010000007">
    <property type="protein sequence ID" value="KAG4425769.1"/>
    <property type="molecule type" value="Genomic_DNA"/>
</dbReference>
<dbReference type="PANTHER" id="PTHR43595">
    <property type="entry name" value="37S RIBOSOMAL PROTEIN S26, MITOCHONDRIAL"/>
    <property type="match status" value="1"/>
</dbReference>